<dbReference type="EMBL" id="HBUE01037053">
    <property type="protein sequence ID" value="CAG6459182.1"/>
    <property type="molecule type" value="Transcribed_RNA"/>
</dbReference>
<proteinExistence type="predicted"/>
<name>A0A8D8ALC5_CULPI</name>
<evidence type="ECO:0000313" key="1">
    <source>
        <dbReference type="EMBL" id="CAG6459182.1"/>
    </source>
</evidence>
<reference evidence="1" key="1">
    <citation type="submission" date="2021-05" db="EMBL/GenBank/DDBJ databases">
        <authorList>
            <person name="Alioto T."/>
            <person name="Alioto T."/>
            <person name="Gomez Garrido J."/>
        </authorList>
    </citation>
    <scope>NUCLEOTIDE SEQUENCE</scope>
</reference>
<dbReference type="EMBL" id="HBUE01037052">
    <property type="protein sequence ID" value="CAG6459181.1"/>
    <property type="molecule type" value="Transcribed_RNA"/>
</dbReference>
<sequence length="111" mass="12511">MSCLLYTLPFLRANPGGNQNHINPSQEKRLKNAENLVFSKFIQKKINSNQTARALSFTPPLFGKDVTKKTEEINGIDVSTEKMLYFQTKSQRLDVIAPNGAHALSKYQRGN</sequence>
<protein>
    <submittedName>
        <fullName evidence="1">(northern house mosquito) hypothetical protein</fullName>
    </submittedName>
</protein>
<dbReference type="AlphaFoldDB" id="A0A8D8ALC5"/>
<accession>A0A8D8ALC5</accession>
<organism evidence="1">
    <name type="scientific">Culex pipiens</name>
    <name type="common">House mosquito</name>
    <dbReference type="NCBI Taxonomy" id="7175"/>
    <lineage>
        <taxon>Eukaryota</taxon>
        <taxon>Metazoa</taxon>
        <taxon>Ecdysozoa</taxon>
        <taxon>Arthropoda</taxon>
        <taxon>Hexapoda</taxon>
        <taxon>Insecta</taxon>
        <taxon>Pterygota</taxon>
        <taxon>Neoptera</taxon>
        <taxon>Endopterygota</taxon>
        <taxon>Diptera</taxon>
        <taxon>Nematocera</taxon>
        <taxon>Culicoidea</taxon>
        <taxon>Culicidae</taxon>
        <taxon>Culicinae</taxon>
        <taxon>Culicini</taxon>
        <taxon>Culex</taxon>
        <taxon>Culex</taxon>
    </lineage>
</organism>